<evidence type="ECO:0000313" key="2">
    <source>
        <dbReference type="EMBL" id="KTB47385.1"/>
    </source>
</evidence>
<dbReference type="EMBL" id="LATX01000025">
    <property type="protein sequence ID" value="KTB47385.1"/>
    <property type="molecule type" value="Genomic_DNA"/>
</dbReference>
<keyword evidence="1" id="KW-0812">Transmembrane</keyword>
<gene>
    <name evidence="2" type="ORF">WG66_38</name>
</gene>
<sequence length="374" mass="41500">MGDEFPAEYRPNLTDAEILAEHTWLQGAFLGAVAYGIEFVLYVMACYLLWIHRRHQAQSYMRNIFFIVYTSIIFVLSTLYMVGLLQFTQLSFIDGRNIPGGPNAFEVIMFSLPIDMLANVIMVIITWFCDIVNVWRCYVIYRGCRLPAWAVNLIPMLLYLLSIAFGILFLKQVGTVSQSPWETTGINFTAPYYAMSLALNILVTVLIVVRLLIYRHRITKAMGSSHGSHYTSLMAMVVESAAIYSSFALAFLVPFAVNSPASQLFLQALSPIQGLSTFLIIFRIAQGKGWSHDAYTNALTTSLTPGATHTIGGSTKVHFKGIPGKSTFNSSERSKGTDEGPIMLRNIHPSATTGTVHECEGIEISKSVFVSESV</sequence>
<evidence type="ECO:0000256" key="1">
    <source>
        <dbReference type="SAM" id="Phobius"/>
    </source>
</evidence>
<dbReference type="eggNOG" id="ENOG502SKVI">
    <property type="taxonomic scope" value="Eukaryota"/>
</dbReference>
<comment type="caution">
    <text evidence="2">The sequence shown here is derived from an EMBL/GenBank/DDBJ whole genome shotgun (WGS) entry which is preliminary data.</text>
</comment>
<dbReference type="AlphaFoldDB" id="A0A0W0GFN8"/>
<feature type="transmembrane region" description="Helical" evidence="1">
    <location>
        <begin position="63"/>
        <end position="87"/>
    </location>
</feature>
<feature type="transmembrane region" description="Helical" evidence="1">
    <location>
        <begin position="233"/>
        <end position="257"/>
    </location>
</feature>
<dbReference type="Proteomes" id="UP000054988">
    <property type="component" value="Unassembled WGS sequence"/>
</dbReference>
<feature type="transmembrane region" description="Helical" evidence="1">
    <location>
        <begin position="107"/>
        <end position="128"/>
    </location>
</feature>
<name>A0A0W0GFN8_MONRR</name>
<protein>
    <submittedName>
        <fullName evidence="2">Uncharacterized protein</fullName>
    </submittedName>
</protein>
<feature type="transmembrane region" description="Helical" evidence="1">
    <location>
        <begin position="28"/>
        <end position="51"/>
    </location>
</feature>
<organism evidence="2 3">
    <name type="scientific">Moniliophthora roreri</name>
    <name type="common">Frosty pod rot fungus</name>
    <name type="synonym">Monilia roreri</name>
    <dbReference type="NCBI Taxonomy" id="221103"/>
    <lineage>
        <taxon>Eukaryota</taxon>
        <taxon>Fungi</taxon>
        <taxon>Dikarya</taxon>
        <taxon>Basidiomycota</taxon>
        <taxon>Agaricomycotina</taxon>
        <taxon>Agaricomycetes</taxon>
        <taxon>Agaricomycetidae</taxon>
        <taxon>Agaricales</taxon>
        <taxon>Marasmiineae</taxon>
        <taxon>Marasmiaceae</taxon>
        <taxon>Moniliophthora</taxon>
    </lineage>
</organism>
<keyword evidence="1" id="KW-1133">Transmembrane helix</keyword>
<feature type="transmembrane region" description="Helical" evidence="1">
    <location>
        <begin position="149"/>
        <end position="170"/>
    </location>
</feature>
<proteinExistence type="predicted"/>
<reference evidence="2 3" key="1">
    <citation type="submission" date="2015-12" db="EMBL/GenBank/DDBJ databases">
        <title>Draft genome sequence of Moniliophthora roreri, the causal agent of frosty pod rot of cacao.</title>
        <authorList>
            <person name="Aime M.C."/>
            <person name="Diaz-Valderrama J.R."/>
            <person name="Kijpornyongpan T."/>
            <person name="Phillips-Mora W."/>
        </authorList>
    </citation>
    <scope>NUCLEOTIDE SEQUENCE [LARGE SCALE GENOMIC DNA]</scope>
    <source>
        <strain evidence="2 3">MCA 2952</strain>
    </source>
</reference>
<accession>A0A0W0GFN8</accession>
<keyword evidence="1" id="KW-0472">Membrane</keyword>
<evidence type="ECO:0000313" key="3">
    <source>
        <dbReference type="Proteomes" id="UP000054988"/>
    </source>
</evidence>
<feature type="transmembrane region" description="Helical" evidence="1">
    <location>
        <begin position="190"/>
        <end position="213"/>
    </location>
</feature>